<dbReference type="Gene3D" id="2.10.109.10">
    <property type="entry name" value="Umud Fragment, subunit A"/>
    <property type="match status" value="1"/>
</dbReference>
<dbReference type="PANTHER" id="PTHR33516:SF2">
    <property type="entry name" value="LEXA REPRESSOR-RELATED"/>
    <property type="match status" value="1"/>
</dbReference>
<gene>
    <name evidence="2" type="ORF">FHR92_003994</name>
</gene>
<accession>A0A7W3SWN3</accession>
<dbReference type="GO" id="GO:0003677">
    <property type="term" value="F:DNA binding"/>
    <property type="evidence" value="ECO:0007669"/>
    <property type="project" value="InterPro"/>
</dbReference>
<sequence>MLNIYLVILRREECHMYERYEKLLKERNITNYRVSKDTGITQTTLSDWKKGKITPKTDTLQKIADYFNESLDYLTGNKNYERWEDKYNQNGVLREDVLKYEAGIKIPVLGKVAAGIPIEAIQDIEEYEEIPESLARTGEFFALRIKGESMEPKFSDGDVVIVKKQDDVVSGEIGVVIVNGQDATVKKVVKQENGLLLIATNQAVFPPKFYDIAEMKSSPVRILGKVVELRAKF</sequence>
<dbReference type="PROSITE" id="PS50943">
    <property type="entry name" value="HTH_CROC1"/>
    <property type="match status" value="1"/>
</dbReference>
<dbReference type="PANTHER" id="PTHR33516">
    <property type="entry name" value="LEXA REPRESSOR"/>
    <property type="match status" value="1"/>
</dbReference>
<dbReference type="CDD" id="cd06529">
    <property type="entry name" value="S24_LexA-like"/>
    <property type="match status" value="1"/>
</dbReference>
<feature type="domain" description="HTH cro/C1-type" evidence="1">
    <location>
        <begin position="22"/>
        <end position="74"/>
    </location>
</feature>
<organism evidence="2 3">
    <name type="scientific">Fontibacillus solani</name>
    <dbReference type="NCBI Taxonomy" id="1572857"/>
    <lineage>
        <taxon>Bacteria</taxon>
        <taxon>Bacillati</taxon>
        <taxon>Bacillota</taxon>
        <taxon>Bacilli</taxon>
        <taxon>Bacillales</taxon>
        <taxon>Paenibacillaceae</taxon>
        <taxon>Fontibacillus</taxon>
    </lineage>
</organism>
<dbReference type="Gene3D" id="1.10.260.40">
    <property type="entry name" value="lambda repressor-like DNA-binding domains"/>
    <property type="match status" value="1"/>
</dbReference>
<dbReference type="EC" id="3.4.21.88" evidence="2"/>
<dbReference type="InterPro" id="IPR039418">
    <property type="entry name" value="LexA-like"/>
</dbReference>
<reference evidence="2 3" key="1">
    <citation type="submission" date="2020-08" db="EMBL/GenBank/DDBJ databases">
        <title>Genomic Encyclopedia of Type Strains, Phase III (KMG-III): the genomes of soil and plant-associated and newly described type strains.</title>
        <authorList>
            <person name="Whitman W."/>
        </authorList>
    </citation>
    <scope>NUCLEOTIDE SEQUENCE [LARGE SCALE GENOMIC DNA]</scope>
    <source>
        <strain evidence="2 3">CECT 8693</strain>
    </source>
</reference>
<dbReference type="InterPro" id="IPR036286">
    <property type="entry name" value="LexA/Signal_pep-like_sf"/>
</dbReference>
<dbReference type="GO" id="GO:0004252">
    <property type="term" value="F:serine-type endopeptidase activity"/>
    <property type="evidence" value="ECO:0007669"/>
    <property type="project" value="UniProtKB-EC"/>
</dbReference>
<name>A0A7W3SWN3_9BACL</name>
<dbReference type="InterPro" id="IPR010982">
    <property type="entry name" value="Lambda_DNA-bd_dom_sf"/>
</dbReference>
<proteinExistence type="predicted"/>
<dbReference type="InterPro" id="IPR050077">
    <property type="entry name" value="LexA_repressor"/>
</dbReference>
<protein>
    <submittedName>
        <fullName evidence="2">Repressor LexA</fullName>
        <ecNumber evidence="2">3.4.21.88</ecNumber>
    </submittedName>
</protein>
<dbReference type="SMART" id="SM00530">
    <property type="entry name" value="HTH_XRE"/>
    <property type="match status" value="1"/>
</dbReference>
<dbReference type="InterPro" id="IPR001387">
    <property type="entry name" value="Cro/C1-type_HTH"/>
</dbReference>
<dbReference type="EMBL" id="JACJIP010000031">
    <property type="protein sequence ID" value="MBA9087509.1"/>
    <property type="molecule type" value="Genomic_DNA"/>
</dbReference>
<dbReference type="SUPFAM" id="SSF47413">
    <property type="entry name" value="lambda repressor-like DNA-binding domains"/>
    <property type="match status" value="1"/>
</dbReference>
<dbReference type="RefSeq" id="WP_220482843.1">
    <property type="nucleotide sequence ID" value="NZ_JACJIP010000031.1"/>
</dbReference>
<dbReference type="Pfam" id="PF01381">
    <property type="entry name" value="HTH_3"/>
    <property type="match status" value="1"/>
</dbReference>
<evidence type="ECO:0000259" key="1">
    <source>
        <dbReference type="PROSITE" id="PS50943"/>
    </source>
</evidence>
<dbReference type="SUPFAM" id="SSF51306">
    <property type="entry name" value="LexA/Signal peptidase"/>
    <property type="match status" value="1"/>
</dbReference>
<dbReference type="CDD" id="cd00093">
    <property type="entry name" value="HTH_XRE"/>
    <property type="match status" value="1"/>
</dbReference>
<keyword evidence="3" id="KW-1185">Reference proteome</keyword>
<evidence type="ECO:0000313" key="3">
    <source>
        <dbReference type="Proteomes" id="UP000567067"/>
    </source>
</evidence>
<dbReference type="AlphaFoldDB" id="A0A7W3SWN3"/>
<dbReference type="Pfam" id="PF00717">
    <property type="entry name" value="Peptidase_S24"/>
    <property type="match status" value="1"/>
</dbReference>
<evidence type="ECO:0000313" key="2">
    <source>
        <dbReference type="EMBL" id="MBA9087509.1"/>
    </source>
</evidence>
<keyword evidence="2" id="KW-0378">Hydrolase</keyword>
<comment type="caution">
    <text evidence="2">The sequence shown here is derived from an EMBL/GenBank/DDBJ whole genome shotgun (WGS) entry which is preliminary data.</text>
</comment>
<dbReference type="Proteomes" id="UP000567067">
    <property type="component" value="Unassembled WGS sequence"/>
</dbReference>
<dbReference type="InterPro" id="IPR015927">
    <property type="entry name" value="Peptidase_S24_S26A/B/C"/>
</dbReference>